<dbReference type="Pfam" id="PF03466">
    <property type="entry name" value="LysR_substrate"/>
    <property type="match status" value="1"/>
</dbReference>
<dbReference type="PANTHER" id="PTHR30126">
    <property type="entry name" value="HTH-TYPE TRANSCRIPTIONAL REGULATOR"/>
    <property type="match status" value="1"/>
</dbReference>
<evidence type="ECO:0000259" key="5">
    <source>
        <dbReference type="PROSITE" id="PS50931"/>
    </source>
</evidence>
<keyword evidence="2" id="KW-0805">Transcription regulation</keyword>
<dbReference type="InterPro" id="IPR036388">
    <property type="entry name" value="WH-like_DNA-bd_sf"/>
</dbReference>
<keyword evidence="4" id="KW-0804">Transcription</keyword>
<protein>
    <submittedName>
        <fullName evidence="6">LysR family transcriptional regulator</fullName>
    </submittedName>
</protein>
<organism evidence="6 7">
    <name type="scientific">Neptunomonas concharum</name>
    <dbReference type="NCBI Taxonomy" id="1031538"/>
    <lineage>
        <taxon>Bacteria</taxon>
        <taxon>Pseudomonadati</taxon>
        <taxon>Pseudomonadota</taxon>
        <taxon>Gammaproteobacteria</taxon>
        <taxon>Oceanospirillales</taxon>
        <taxon>Oceanospirillaceae</taxon>
        <taxon>Neptunomonas</taxon>
    </lineage>
</organism>
<dbReference type="SUPFAM" id="SSF53850">
    <property type="entry name" value="Periplasmic binding protein-like II"/>
    <property type="match status" value="1"/>
</dbReference>
<sequence length="293" mass="32667">MAVSLESLKVLNAVVETGSFAKAAEVLHKTQSSISYQISKLEEQLGTQVFDRSTYRAELTPVGLRILEEGKRLLQQAEYVSRLVSQFSDGWEPKLELVVDGMLPVEPVLQALKEMSELEIPTRIQFRIEFLGGVQQRFEQQQADLMLVLDYKADPGLSAVSLDSLEAVLVVSRDHPLADVEGLDTSELLHHVELTVHDSSYSSAYGGPQTFGGERVFYLSDFKTKKAALLQGLGFGWMPLAQVQEELSSGRLREVNYQGGSRYIYSPLLVCRKHETLGRAATLLHQKLHKAFS</sequence>
<keyword evidence="3" id="KW-0238">DNA-binding</keyword>
<name>A0A5P1RCX4_9GAMM</name>
<evidence type="ECO:0000313" key="6">
    <source>
        <dbReference type="EMBL" id="QEQ97132.1"/>
    </source>
</evidence>
<dbReference type="Gene3D" id="1.10.10.10">
    <property type="entry name" value="Winged helix-like DNA-binding domain superfamily/Winged helix DNA-binding domain"/>
    <property type="match status" value="1"/>
</dbReference>
<feature type="domain" description="HTH lysR-type" evidence="5">
    <location>
        <begin position="3"/>
        <end position="60"/>
    </location>
</feature>
<dbReference type="RefSeq" id="WP_138987558.1">
    <property type="nucleotide sequence ID" value="NZ_CP043869.1"/>
</dbReference>
<dbReference type="Pfam" id="PF00126">
    <property type="entry name" value="HTH_1"/>
    <property type="match status" value="1"/>
</dbReference>
<dbReference type="OrthoDB" id="6988449at2"/>
<dbReference type="PRINTS" id="PR00039">
    <property type="entry name" value="HTHLYSR"/>
</dbReference>
<dbReference type="Proteomes" id="UP000324760">
    <property type="component" value="Chromosome"/>
</dbReference>
<evidence type="ECO:0000256" key="2">
    <source>
        <dbReference type="ARBA" id="ARBA00023015"/>
    </source>
</evidence>
<dbReference type="InterPro" id="IPR036390">
    <property type="entry name" value="WH_DNA-bd_sf"/>
</dbReference>
<dbReference type="InterPro" id="IPR005119">
    <property type="entry name" value="LysR_subst-bd"/>
</dbReference>
<dbReference type="PANTHER" id="PTHR30126:SF4">
    <property type="entry name" value="LYSR FAMILY TRANSCRIPTIONAL REGULATOR"/>
    <property type="match status" value="1"/>
</dbReference>
<dbReference type="GO" id="GO:0003700">
    <property type="term" value="F:DNA-binding transcription factor activity"/>
    <property type="evidence" value="ECO:0007669"/>
    <property type="project" value="InterPro"/>
</dbReference>
<comment type="similarity">
    <text evidence="1">Belongs to the LysR transcriptional regulatory family.</text>
</comment>
<dbReference type="AlphaFoldDB" id="A0A5P1RCX4"/>
<reference evidence="6 7" key="1">
    <citation type="journal article" date="2019" name="Biochem. Eng. J.">
        <title>Metabolic engineering of the marine bacteria Neptunomonas concharum for the production of acetoin and meso-2,3-butanediol from acetate.</title>
        <authorList>
            <person name="Li W."/>
            <person name="Pu N."/>
            <person name="Liu C.-X."/>
            <person name="Yuan Q.-P."/>
            <person name="Li Z.-J."/>
        </authorList>
    </citation>
    <scope>NUCLEOTIDE SEQUENCE [LARGE SCALE GENOMIC DNA]</scope>
    <source>
        <strain evidence="6 7">JCM17730</strain>
    </source>
</reference>
<gene>
    <name evidence="6" type="ORF">F0U83_10640</name>
</gene>
<dbReference type="SUPFAM" id="SSF46785">
    <property type="entry name" value="Winged helix' DNA-binding domain"/>
    <property type="match status" value="1"/>
</dbReference>
<dbReference type="KEGG" id="ncu:F0U83_10640"/>
<accession>A0A5P1RCX4</accession>
<dbReference type="PROSITE" id="PS50931">
    <property type="entry name" value="HTH_LYSR"/>
    <property type="match status" value="1"/>
</dbReference>
<dbReference type="Gene3D" id="3.40.190.290">
    <property type="match status" value="1"/>
</dbReference>
<dbReference type="InterPro" id="IPR000847">
    <property type="entry name" value="LysR_HTH_N"/>
</dbReference>
<dbReference type="GO" id="GO:0000976">
    <property type="term" value="F:transcription cis-regulatory region binding"/>
    <property type="evidence" value="ECO:0007669"/>
    <property type="project" value="TreeGrafter"/>
</dbReference>
<proteinExistence type="inferred from homology"/>
<dbReference type="FunFam" id="1.10.10.10:FF:000001">
    <property type="entry name" value="LysR family transcriptional regulator"/>
    <property type="match status" value="1"/>
</dbReference>
<evidence type="ECO:0000256" key="4">
    <source>
        <dbReference type="ARBA" id="ARBA00023163"/>
    </source>
</evidence>
<evidence type="ECO:0000256" key="1">
    <source>
        <dbReference type="ARBA" id="ARBA00009437"/>
    </source>
</evidence>
<evidence type="ECO:0000313" key="7">
    <source>
        <dbReference type="Proteomes" id="UP000324760"/>
    </source>
</evidence>
<evidence type="ECO:0000256" key="3">
    <source>
        <dbReference type="ARBA" id="ARBA00023125"/>
    </source>
</evidence>
<dbReference type="EMBL" id="CP043869">
    <property type="protein sequence ID" value="QEQ97132.1"/>
    <property type="molecule type" value="Genomic_DNA"/>
</dbReference>
<keyword evidence="7" id="KW-1185">Reference proteome</keyword>